<evidence type="ECO:0000313" key="1">
    <source>
        <dbReference type="EMBL" id="KAA6374713.1"/>
    </source>
</evidence>
<gene>
    <name evidence="1" type="ORF">EZS28_029762</name>
</gene>
<comment type="caution">
    <text evidence="1">The sequence shown here is derived from an EMBL/GenBank/DDBJ whole genome shotgun (WGS) entry which is preliminary data.</text>
</comment>
<organism evidence="1 2">
    <name type="scientific">Streblomastix strix</name>
    <dbReference type="NCBI Taxonomy" id="222440"/>
    <lineage>
        <taxon>Eukaryota</taxon>
        <taxon>Metamonada</taxon>
        <taxon>Preaxostyla</taxon>
        <taxon>Oxymonadida</taxon>
        <taxon>Streblomastigidae</taxon>
        <taxon>Streblomastix</taxon>
    </lineage>
</organism>
<reference evidence="1 2" key="1">
    <citation type="submission" date="2019-03" db="EMBL/GenBank/DDBJ databases">
        <title>Single cell metagenomics reveals metabolic interactions within the superorganism composed of flagellate Streblomastix strix and complex community of Bacteroidetes bacteria on its surface.</title>
        <authorList>
            <person name="Treitli S.C."/>
            <person name="Kolisko M."/>
            <person name="Husnik F."/>
            <person name="Keeling P."/>
            <person name="Hampl V."/>
        </authorList>
    </citation>
    <scope>NUCLEOTIDE SEQUENCE [LARGE SCALE GENOMIC DNA]</scope>
    <source>
        <strain evidence="1">ST1C</strain>
    </source>
</reference>
<proteinExistence type="predicted"/>
<accession>A0A5J4UWM9</accession>
<evidence type="ECO:0000313" key="2">
    <source>
        <dbReference type="Proteomes" id="UP000324800"/>
    </source>
</evidence>
<protein>
    <submittedName>
        <fullName evidence="1">Uncharacterized protein</fullName>
    </submittedName>
</protein>
<name>A0A5J4UWM9_9EUKA</name>
<dbReference type="AlphaFoldDB" id="A0A5J4UWM9"/>
<dbReference type="Proteomes" id="UP000324800">
    <property type="component" value="Unassembled WGS sequence"/>
</dbReference>
<sequence length="89" mass="10592">MLDHVRDIIRISETIYDAVTYAQALWINAFRYVFSIVCMKIGCRLLKITHFQIKGLQLFNQREPIDLKMNDLELAANFFLPYYQYKIAL</sequence>
<dbReference type="EMBL" id="SNRW01011769">
    <property type="protein sequence ID" value="KAA6374713.1"/>
    <property type="molecule type" value="Genomic_DNA"/>
</dbReference>